<evidence type="ECO:0000256" key="2">
    <source>
        <dbReference type="ARBA" id="ARBA00007306"/>
    </source>
</evidence>
<dbReference type="SUPFAM" id="SSF101898">
    <property type="entry name" value="NHL repeat"/>
    <property type="match status" value="1"/>
</dbReference>
<keyword evidence="5 11" id="KW-0677">Repeat</keyword>
<dbReference type="GO" id="GO:0000785">
    <property type="term" value="C:chromatin"/>
    <property type="evidence" value="ECO:0007669"/>
    <property type="project" value="TreeGrafter"/>
</dbReference>
<evidence type="ECO:0000256" key="5">
    <source>
        <dbReference type="ARBA" id="ARBA00022737"/>
    </source>
</evidence>
<dbReference type="GO" id="GO:0031491">
    <property type="term" value="F:nucleosome binding"/>
    <property type="evidence" value="ECO:0007669"/>
    <property type="project" value="TreeGrafter"/>
</dbReference>
<reference evidence="15 16" key="1">
    <citation type="journal article" date="2016" name="Mol. Biol. Evol.">
        <title>Comparative Genomics of Early-Diverging Mushroom-Forming Fungi Provides Insights into the Origins of Lignocellulose Decay Capabilities.</title>
        <authorList>
            <person name="Nagy L.G."/>
            <person name="Riley R."/>
            <person name="Tritt A."/>
            <person name="Adam C."/>
            <person name="Daum C."/>
            <person name="Floudas D."/>
            <person name="Sun H."/>
            <person name="Yadav J.S."/>
            <person name="Pangilinan J."/>
            <person name="Larsson K.H."/>
            <person name="Matsuura K."/>
            <person name="Barry K."/>
            <person name="Labutti K."/>
            <person name="Kuo R."/>
            <person name="Ohm R.A."/>
            <person name="Bhattacharya S.S."/>
            <person name="Shirouzu T."/>
            <person name="Yoshinaga Y."/>
            <person name="Martin F.M."/>
            <person name="Grigoriev I.V."/>
            <person name="Hibbett D.S."/>
        </authorList>
    </citation>
    <scope>NUCLEOTIDE SEQUENCE [LARGE SCALE GENOMIC DNA]</scope>
    <source>
        <strain evidence="15 16">HHB12029</strain>
    </source>
</reference>
<keyword evidence="3 11" id="KW-0678">Repressor</keyword>
<evidence type="ECO:0000256" key="1">
    <source>
        <dbReference type="ARBA" id="ARBA00004123"/>
    </source>
</evidence>
<evidence type="ECO:0000256" key="11">
    <source>
        <dbReference type="RuleBase" id="RU364014"/>
    </source>
</evidence>
<dbReference type="InterPro" id="IPR001680">
    <property type="entry name" value="WD40_rpt"/>
</dbReference>
<feature type="repeat" description="WD" evidence="10">
    <location>
        <begin position="168"/>
        <end position="209"/>
    </location>
</feature>
<dbReference type="AlphaFoldDB" id="A0A165KTE2"/>
<dbReference type="InterPro" id="IPR011494">
    <property type="entry name" value="HIRA-like_C"/>
</dbReference>
<dbReference type="InterPro" id="IPR019775">
    <property type="entry name" value="WD40_repeat_CS"/>
</dbReference>
<comment type="subcellular location">
    <subcellularLocation>
        <location evidence="1 11">Nucleus</location>
    </subcellularLocation>
</comment>
<evidence type="ECO:0000256" key="4">
    <source>
        <dbReference type="ARBA" id="ARBA00022574"/>
    </source>
</evidence>
<keyword evidence="7 11" id="KW-0805">Transcription regulation</keyword>
<evidence type="ECO:0000256" key="10">
    <source>
        <dbReference type="PROSITE-ProRule" id="PRU00221"/>
    </source>
</evidence>
<accession>A0A165KTE2</accession>
<sequence>MRFTKPAWVQHQNEDKKRTTICSVHVHPDCSRVATGGLDTKVRIWATKPILKPEAEAEGRPPKLLCTLGTHVGPVMAVRWTNNGRWLASGSDDSLVMIWDLDPNGGGKVWGSDEVNVEGWKALKRLPGHSSDVVDLAWHPKDRYLASVGLDNMVFIWCGVTLERLHRLEGHQGFVKGVCWDPVGEYLATQSDDRTVKVWRTTDWSEVRTISKPFVDSPGSTWFRRLSWSPDGAHITASNAMNAGAVFIATVISRDSWQSDISLVGHENTVEAACYNPHIFLRETDKPVQTNNICSVVALGAGDGSVSVWQTKNPRPLVVGKEAFTHPILDLSWSSDGLTLYAVSFDGTMAVFDFDREELEGIAPTSAQEGYLKKFGFSTPELPATGPLVHYTAPAANTSQVVNQLVARKGGKKRAQLNGSIPSAATNGRPVTPTPAVNGTMAPAHDPFSSAPLLMPGSAAPDMRFPSPSPMGRFGASMDVEERERKRRRTDSDGPSSSAFGGVARTLGGDRPRPVVAPGAKREVSVPQPPAATLPLPKLQTVLSISEPGVGELEALHPEDSSKPAELAFMTGAARQVHWMDYLPSPALGLAISKEFVAAGMVDGGVNVYSLTGRRLMPTLQLAAPCSWIAASGSYLLVLTCTGMLYLWNIVEQKSAFAPHSIMPVLANYPGTTVVDALVRDNGVAVVNLTSGVSLSYDAALQVWTRVAEPWWSAGSAALDRLRGPVSELERYTAASGVEAKGGRGEGKWWSAAMTLGHLETRIHAARALDSQLEWKGAMMAYARRIADEGLMNKADELAHELCGPIYWRPGAEKDKEWEPMVVGLEKRQVLTEVLGVFASSQALAKMAADWQELLKRLTA</sequence>
<feature type="domain" description="Protein HIRA-like C-terminal" evidence="13">
    <location>
        <begin position="613"/>
        <end position="802"/>
    </location>
</feature>
<dbReference type="GO" id="GO:0000417">
    <property type="term" value="C:HIR complex"/>
    <property type="evidence" value="ECO:0007669"/>
    <property type="project" value="TreeGrafter"/>
</dbReference>
<dbReference type="EMBL" id="KV425937">
    <property type="protein sequence ID" value="KZV96855.1"/>
    <property type="molecule type" value="Genomic_DNA"/>
</dbReference>
<evidence type="ECO:0000256" key="9">
    <source>
        <dbReference type="ARBA" id="ARBA00023242"/>
    </source>
</evidence>
<dbReference type="Pfam" id="PF24105">
    <property type="entry name" value="Beta-prop_CAF1B_HIR1"/>
    <property type="match status" value="1"/>
</dbReference>
<feature type="repeat" description="WD" evidence="10">
    <location>
        <begin position="68"/>
        <end position="102"/>
    </location>
</feature>
<dbReference type="PROSITE" id="PS50294">
    <property type="entry name" value="WD_REPEATS_REGION"/>
    <property type="match status" value="3"/>
</dbReference>
<dbReference type="GO" id="GO:0006338">
    <property type="term" value="P:chromatin remodeling"/>
    <property type="evidence" value="ECO:0007669"/>
    <property type="project" value="InterPro"/>
</dbReference>
<dbReference type="Proteomes" id="UP000077266">
    <property type="component" value="Unassembled WGS sequence"/>
</dbReference>
<evidence type="ECO:0000313" key="16">
    <source>
        <dbReference type="Proteomes" id="UP000077266"/>
    </source>
</evidence>
<dbReference type="GO" id="GO:0006351">
    <property type="term" value="P:DNA-templated transcription"/>
    <property type="evidence" value="ECO:0007669"/>
    <property type="project" value="InterPro"/>
</dbReference>
<dbReference type="GO" id="GO:0006355">
    <property type="term" value="P:regulation of DNA-templated transcription"/>
    <property type="evidence" value="ECO:0007669"/>
    <property type="project" value="InterPro"/>
</dbReference>
<comment type="function">
    <text evidence="11">Required for replication-independent chromatin assembly and for the periodic repression of histone gene transcription during the cell cycle.</text>
</comment>
<feature type="repeat" description="WD" evidence="10">
    <location>
        <begin position="14"/>
        <end position="45"/>
    </location>
</feature>
<feature type="compositionally biased region" description="Polar residues" evidence="12">
    <location>
        <begin position="417"/>
        <end position="426"/>
    </location>
</feature>
<dbReference type="InterPro" id="IPR015943">
    <property type="entry name" value="WD40/YVTN_repeat-like_dom_sf"/>
</dbReference>
<keyword evidence="9 11" id="KW-0539">Nucleus</keyword>
<evidence type="ECO:0000256" key="7">
    <source>
        <dbReference type="ARBA" id="ARBA00023015"/>
    </source>
</evidence>
<evidence type="ECO:0000313" key="15">
    <source>
        <dbReference type="EMBL" id="KZV96855.1"/>
    </source>
</evidence>
<dbReference type="InParanoid" id="A0A165KTE2"/>
<dbReference type="OrthoDB" id="1741719at2759"/>
<dbReference type="SUPFAM" id="SSF50978">
    <property type="entry name" value="WD40 repeat-like"/>
    <property type="match status" value="1"/>
</dbReference>
<dbReference type="FunCoup" id="A0A165KTE2">
    <property type="interactions" value="443"/>
</dbReference>
<dbReference type="SMART" id="SM00320">
    <property type="entry name" value="WD40"/>
    <property type="match status" value="6"/>
</dbReference>
<dbReference type="InterPro" id="IPR055410">
    <property type="entry name" value="Beta-prop_CAF1B_HIR1"/>
</dbReference>
<dbReference type="GO" id="GO:0005634">
    <property type="term" value="C:nucleus"/>
    <property type="evidence" value="ECO:0007669"/>
    <property type="project" value="UniProtKB-SubCell"/>
</dbReference>
<dbReference type="STRING" id="1314781.A0A165KTE2"/>
<evidence type="ECO:0000256" key="6">
    <source>
        <dbReference type="ARBA" id="ARBA00022853"/>
    </source>
</evidence>
<evidence type="ECO:0000256" key="3">
    <source>
        <dbReference type="ARBA" id="ARBA00022491"/>
    </source>
</evidence>
<dbReference type="InterPro" id="IPR036322">
    <property type="entry name" value="WD40_repeat_dom_sf"/>
</dbReference>
<proteinExistence type="inferred from homology"/>
<keyword evidence="6 11" id="KW-0156">Chromatin regulator</keyword>
<evidence type="ECO:0000259" key="13">
    <source>
        <dbReference type="Pfam" id="PF07569"/>
    </source>
</evidence>
<dbReference type="PANTHER" id="PTHR13831">
    <property type="entry name" value="MEMBER OF THE HIR1 FAMILY OF WD-REPEAT PROTEINS"/>
    <property type="match status" value="1"/>
</dbReference>
<dbReference type="PANTHER" id="PTHR13831:SF0">
    <property type="entry name" value="PROTEIN HIRA"/>
    <property type="match status" value="1"/>
</dbReference>
<dbReference type="PROSITE" id="PS50082">
    <property type="entry name" value="WD_REPEATS_2"/>
    <property type="match status" value="4"/>
</dbReference>
<evidence type="ECO:0000256" key="8">
    <source>
        <dbReference type="ARBA" id="ARBA00023163"/>
    </source>
</evidence>
<evidence type="ECO:0000256" key="12">
    <source>
        <dbReference type="SAM" id="MobiDB-lite"/>
    </source>
</evidence>
<dbReference type="Gene3D" id="2.130.10.10">
    <property type="entry name" value="YVTN repeat-like/Quinoprotein amine dehydrogenase"/>
    <property type="match status" value="3"/>
</dbReference>
<feature type="domain" description="CAF1B/HIR1 beta-propeller" evidence="14">
    <location>
        <begin position="23"/>
        <end position="359"/>
    </location>
</feature>
<keyword evidence="8 11" id="KW-0804">Transcription</keyword>
<dbReference type="PROSITE" id="PS00678">
    <property type="entry name" value="WD_REPEATS_1"/>
    <property type="match status" value="1"/>
</dbReference>
<comment type="similarity">
    <text evidence="2 11">Belongs to the WD repeat HIR1 family.</text>
</comment>
<gene>
    <name evidence="15" type="ORF">EXIGLDRAFT_764921</name>
</gene>
<dbReference type="Pfam" id="PF07569">
    <property type="entry name" value="Hira"/>
    <property type="match status" value="1"/>
</dbReference>
<feature type="repeat" description="WD" evidence="10">
    <location>
        <begin position="126"/>
        <end position="157"/>
    </location>
</feature>
<evidence type="ECO:0000259" key="14">
    <source>
        <dbReference type="Pfam" id="PF24105"/>
    </source>
</evidence>
<keyword evidence="16" id="KW-1185">Reference proteome</keyword>
<name>A0A165KTE2_EXIGL</name>
<protein>
    <recommendedName>
        <fullName evidence="11">Protein HIR</fullName>
    </recommendedName>
</protein>
<feature type="region of interest" description="Disordered" evidence="12">
    <location>
        <begin position="408"/>
        <end position="532"/>
    </location>
</feature>
<dbReference type="InterPro" id="IPR031120">
    <property type="entry name" value="HIR1-like"/>
</dbReference>
<keyword evidence="4 10" id="KW-0853">WD repeat</keyword>
<dbReference type="CDD" id="cd00200">
    <property type="entry name" value="WD40"/>
    <property type="match status" value="1"/>
</dbReference>
<organism evidence="15 16">
    <name type="scientific">Exidia glandulosa HHB12029</name>
    <dbReference type="NCBI Taxonomy" id="1314781"/>
    <lineage>
        <taxon>Eukaryota</taxon>
        <taxon>Fungi</taxon>
        <taxon>Dikarya</taxon>
        <taxon>Basidiomycota</taxon>
        <taxon>Agaricomycotina</taxon>
        <taxon>Agaricomycetes</taxon>
        <taxon>Auriculariales</taxon>
        <taxon>Exidiaceae</taxon>
        <taxon>Exidia</taxon>
    </lineage>
</organism>